<feature type="region of interest" description="Disordered" evidence="10">
    <location>
        <begin position="36"/>
        <end position="56"/>
    </location>
</feature>
<keyword evidence="13" id="KW-1185">Reference proteome</keyword>
<comment type="similarity">
    <text evidence="2 9">Belongs to the CSM3 family.</text>
</comment>
<dbReference type="PANTHER" id="PTHR13220">
    <property type="entry name" value="TIMELESS INTERACTING-RELATED"/>
    <property type="match status" value="1"/>
</dbReference>
<evidence type="ECO:0000259" key="11">
    <source>
        <dbReference type="Pfam" id="PF07962"/>
    </source>
</evidence>
<feature type="compositionally biased region" description="Basic and acidic residues" evidence="10">
    <location>
        <begin position="306"/>
        <end position="319"/>
    </location>
</feature>
<gene>
    <name evidence="12" type="ORF">BDW59DRAFT_139136</name>
</gene>
<keyword evidence="4 9" id="KW-0227">DNA damage</keyword>
<comment type="subunit">
    <text evidence="3">Component of the fork protection complex (FPC) consisting of TOF1 and CSM3.</text>
</comment>
<evidence type="ECO:0000256" key="6">
    <source>
        <dbReference type="ARBA" id="ARBA00023242"/>
    </source>
</evidence>
<name>A0ABR4IX76_9EURO</name>
<dbReference type="EMBL" id="JBFXLS010000006">
    <property type="protein sequence ID" value="KAL2832372.1"/>
    <property type="molecule type" value="Genomic_DNA"/>
</dbReference>
<dbReference type="InterPro" id="IPR040038">
    <property type="entry name" value="TIPIN/Csm3/Swi3"/>
</dbReference>
<comment type="subcellular location">
    <subcellularLocation>
        <location evidence="1 9">Nucleus</location>
    </subcellularLocation>
</comment>
<protein>
    <recommendedName>
        <fullName evidence="9">Chromosome segregation in meiosis protein</fullName>
    </recommendedName>
</protein>
<comment type="function">
    <text evidence="9">Plays an important role in the control of DNA replication and the maintenance of replication fork stability.</text>
</comment>
<evidence type="ECO:0000256" key="3">
    <source>
        <dbReference type="ARBA" id="ARBA00011217"/>
    </source>
</evidence>
<feature type="compositionally biased region" description="Polar residues" evidence="10">
    <location>
        <begin position="172"/>
        <end position="181"/>
    </location>
</feature>
<comment type="function">
    <text evidence="8">Forms a fork protection complex (FPC) with TOF1 and which is required for chromosome segregation during meiosis and DNA damage repair. FPC coordinates leading and lagging strand synthesis and moves with the replication fork. FPC stabilizes replication forks in a configuration that is recognized by replication checkpoint sensors.</text>
</comment>
<keyword evidence="6 9" id="KW-0539">Nucleus</keyword>
<dbReference type="InterPro" id="IPR012923">
    <property type="entry name" value="Csm3"/>
</dbReference>
<reference evidence="12 13" key="1">
    <citation type="submission" date="2024-07" db="EMBL/GenBank/DDBJ databases">
        <title>Section-level genome sequencing and comparative genomics of Aspergillus sections Usti and Cavernicolus.</title>
        <authorList>
            <consortium name="Lawrence Berkeley National Laboratory"/>
            <person name="Nybo J.L."/>
            <person name="Vesth T.C."/>
            <person name="Theobald S."/>
            <person name="Frisvad J.C."/>
            <person name="Larsen T.O."/>
            <person name="Kjaerboelling I."/>
            <person name="Rothschild-Mancinelli K."/>
            <person name="Lyhne E.K."/>
            <person name="Kogle M.E."/>
            <person name="Barry K."/>
            <person name="Clum A."/>
            <person name="Na H."/>
            <person name="Ledsgaard L."/>
            <person name="Lin J."/>
            <person name="Lipzen A."/>
            <person name="Kuo A."/>
            <person name="Riley R."/>
            <person name="Mondo S."/>
            <person name="LaButti K."/>
            <person name="Haridas S."/>
            <person name="Pangalinan J."/>
            <person name="Salamov A.A."/>
            <person name="Simmons B.A."/>
            <person name="Magnuson J.K."/>
            <person name="Chen J."/>
            <person name="Drula E."/>
            <person name="Henrissat B."/>
            <person name="Wiebenga A."/>
            <person name="Lubbers R.J."/>
            <person name="Gomes A.C."/>
            <person name="Makela M.R."/>
            <person name="Stajich J."/>
            <person name="Grigoriev I.V."/>
            <person name="Mortensen U.H."/>
            <person name="De vries R.P."/>
            <person name="Baker S.E."/>
            <person name="Andersen M.R."/>
        </authorList>
    </citation>
    <scope>NUCLEOTIDE SEQUENCE [LARGE SCALE GENOMIC DNA]</scope>
    <source>
        <strain evidence="12 13">CBS 600.67</strain>
    </source>
</reference>
<evidence type="ECO:0000256" key="5">
    <source>
        <dbReference type="ARBA" id="ARBA00022880"/>
    </source>
</evidence>
<keyword evidence="7 9" id="KW-0131">Cell cycle</keyword>
<evidence type="ECO:0000256" key="1">
    <source>
        <dbReference type="ARBA" id="ARBA00004123"/>
    </source>
</evidence>
<comment type="caution">
    <text evidence="12">The sequence shown here is derived from an EMBL/GenBank/DDBJ whole genome shotgun (WGS) entry which is preliminary data.</text>
</comment>
<dbReference type="PANTHER" id="PTHR13220:SF11">
    <property type="entry name" value="TIMELESS-INTERACTING PROTEIN"/>
    <property type="match status" value="1"/>
</dbReference>
<evidence type="ECO:0000256" key="7">
    <source>
        <dbReference type="ARBA" id="ARBA00023306"/>
    </source>
</evidence>
<dbReference type="Proteomes" id="UP001610335">
    <property type="component" value="Unassembled WGS sequence"/>
</dbReference>
<feature type="compositionally biased region" description="Polar residues" evidence="10">
    <location>
        <begin position="36"/>
        <end position="48"/>
    </location>
</feature>
<evidence type="ECO:0000256" key="8">
    <source>
        <dbReference type="ARBA" id="ARBA00025496"/>
    </source>
</evidence>
<evidence type="ECO:0000313" key="13">
    <source>
        <dbReference type="Proteomes" id="UP001610335"/>
    </source>
</evidence>
<evidence type="ECO:0000256" key="10">
    <source>
        <dbReference type="SAM" id="MobiDB-lite"/>
    </source>
</evidence>
<dbReference type="Pfam" id="PF07962">
    <property type="entry name" value="Swi3"/>
    <property type="match status" value="1"/>
</dbReference>
<feature type="region of interest" description="Disordered" evidence="10">
    <location>
        <begin position="215"/>
        <end position="242"/>
    </location>
</feature>
<keyword evidence="5" id="KW-0236">DNA replication inhibitor</keyword>
<evidence type="ECO:0000256" key="2">
    <source>
        <dbReference type="ARBA" id="ARBA00006075"/>
    </source>
</evidence>
<feature type="region of interest" description="Disordered" evidence="10">
    <location>
        <begin position="160"/>
        <end position="189"/>
    </location>
</feature>
<feature type="region of interest" description="Disordered" evidence="10">
    <location>
        <begin position="292"/>
        <end position="319"/>
    </location>
</feature>
<sequence length="329" mass="36366">MANQTKPPVEATRSADSDYVDDLFDYDVGLDGILQETNTNTNNMNAPKQSAPPENSGVVLGLDEEVKVSKKRQPVAKLDENRLLTQAGIPKLRRSARRNLKFKGKGHEFSDLARLLNFYQLWLDDLFPKAKFADGLAMIERLGHSKRLQTMRRAWIDEEKPKSADDEPSDHPQASLNNNSTMEKDTEMTDSRHLISNIAPANMTVVDQSRTQLPPRDDLDEGLFIPDDINKQGTTNDDGAPLDDDDLDELAALLRGNEGELGAGNAVSTGTKHTQLGDNDLDELDALLREHEDEPPGIGNDVSTGAKHDPLETDSHADEMEAMEGLYVL</sequence>
<evidence type="ECO:0000256" key="4">
    <source>
        <dbReference type="ARBA" id="ARBA00022763"/>
    </source>
</evidence>
<organism evidence="12 13">
    <name type="scientific">Aspergillus cavernicola</name>
    <dbReference type="NCBI Taxonomy" id="176166"/>
    <lineage>
        <taxon>Eukaryota</taxon>
        <taxon>Fungi</taxon>
        <taxon>Dikarya</taxon>
        <taxon>Ascomycota</taxon>
        <taxon>Pezizomycotina</taxon>
        <taxon>Eurotiomycetes</taxon>
        <taxon>Eurotiomycetidae</taxon>
        <taxon>Eurotiales</taxon>
        <taxon>Aspergillaceae</taxon>
        <taxon>Aspergillus</taxon>
        <taxon>Aspergillus subgen. Nidulantes</taxon>
    </lineage>
</organism>
<accession>A0ABR4IX76</accession>
<feature type="domain" description="Chromosome segregation in meiosis protein 3" evidence="11">
    <location>
        <begin position="77"/>
        <end position="160"/>
    </location>
</feature>
<evidence type="ECO:0000313" key="12">
    <source>
        <dbReference type="EMBL" id="KAL2832372.1"/>
    </source>
</evidence>
<evidence type="ECO:0000256" key="9">
    <source>
        <dbReference type="RuleBase" id="RU366049"/>
    </source>
</evidence>
<proteinExistence type="inferred from homology"/>